<reference evidence="1" key="5">
    <citation type="journal article" date="2021" name="G3 (Bethesda)">
        <title>Aegilops tauschii genome assembly Aet v5.0 features greater sequence contiguity and improved annotation.</title>
        <authorList>
            <person name="Wang L."/>
            <person name="Zhu T."/>
            <person name="Rodriguez J.C."/>
            <person name="Deal K.R."/>
            <person name="Dubcovsky J."/>
            <person name="McGuire P.E."/>
            <person name="Lux T."/>
            <person name="Spannagl M."/>
            <person name="Mayer K.F.X."/>
            <person name="Baldrich P."/>
            <person name="Meyers B.C."/>
            <person name="Huo N."/>
            <person name="Gu Y.Q."/>
            <person name="Zhou H."/>
            <person name="Devos K.M."/>
            <person name="Bennetzen J.L."/>
            <person name="Unver T."/>
            <person name="Budak H."/>
            <person name="Gulick P.J."/>
            <person name="Galiba G."/>
            <person name="Kalapos B."/>
            <person name="Nelson D.R."/>
            <person name="Li P."/>
            <person name="You F.M."/>
            <person name="Luo M.C."/>
            <person name="Dvorak J."/>
        </authorList>
    </citation>
    <scope>NUCLEOTIDE SEQUENCE [LARGE SCALE GENOMIC DNA]</scope>
    <source>
        <strain evidence="1">cv. AL8/78</strain>
    </source>
</reference>
<dbReference type="Proteomes" id="UP000015105">
    <property type="component" value="Chromosome 1D"/>
</dbReference>
<evidence type="ECO:0000313" key="1">
    <source>
        <dbReference type="EnsemblPlants" id="AET1Gv20092600.1"/>
    </source>
</evidence>
<dbReference type="AlphaFoldDB" id="A0A452XPE0"/>
<reference evidence="2" key="1">
    <citation type="journal article" date="2014" name="Science">
        <title>Ancient hybridizations among the ancestral genomes of bread wheat.</title>
        <authorList>
            <consortium name="International Wheat Genome Sequencing Consortium,"/>
            <person name="Marcussen T."/>
            <person name="Sandve S.R."/>
            <person name="Heier L."/>
            <person name="Spannagl M."/>
            <person name="Pfeifer M."/>
            <person name="Jakobsen K.S."/>
            <person name="Wulff B.B."/>
            <person name="Steuernagel B."/>
            <person name="Mayer K.F."/>
            <person name="Olsen O.A."/>
        </authorList>
    </citation>
    <scope>NUCLEOTIDE SEQUENCE [LARGE SCALE GENOMIC DNA]</scope>
    <source>
        <strain evidence="2">cv. AL8/78</strain>
    </source>
</reference>
<dbReference type="EnsemblPlants" id="AET1Gv20092600.1">
    <property type="protein sequence ID" value="AET1Gv20092600.1"/>
    <property type="gene ID" value="AET1Gv20092600"/>
</dbReference>
<keyword evidence="2" id="KW-1185">Reference proteome</keyword>
<reference evidence="1" key="3">
    <citation type="journal article" date="2017" name="Nature">
        <title>Genome sequence of the progenitor of the wheat D genome Aegilops tauschii.</title>
        <authorList>
            <person name="Luo M.C."/>
            <person name="Gu Y.Q."/>
            <person name="Puiu D."/>
            <person name="Wang H."/>
            <person name="Twardziok S.O."/>
            <person name="Deal K.R."/>
            <person name="Huo N."/>
            <person name="Zhu T."/>
            <person name="Wang L."/>
            <person name="Wang Y."/>
            <person name="McGuire P.E."/>
            <person name="Liu S."/>
            <person name="Long H."/>
            <person name="Ramasamy R.K."/>
            <person name="Rodriguez J.C."/>
            <person name="Van S.L."/>
            <person name="Yuan L."/>
            <person name="Wang Z."/>
            <person name="Xia Z."/>
            <person name="Xiao L."/>
            <person name="Anderson O.D."/>
            <person name="Ouyang S."/>
            <person name="Liang Y."/>
            <person name="Zimin A.V."/>
            <person name="Pertea G."/>
            <person name="Qi P."/>
            <person name="Bennetzen J.L."/>
            <person name="Dai X."/>
            <person name="Dawson M.W."/>
            <person name="Muller H.G."/>
            <person name="Kugler K."/>
            <person name="Rivarola-Duarte L."/>
            <person name="Spannagl M."/>
            <person name="Mayer K.F.X."/>
            <person name="Lu F.H."/>
            <person name="Bevan M.W."/>
            <person name="Leroy P."/>
            <person name="Li P."/>
            <person name="You F.M."/>
            <person name="Sun Q."/>
            <person name="Liu Z."/>
            <person name="Lyons E."/>
            <person name="Wicker T."/>
            <person name="Salzberg S.L."/>
            <person name="Devos K.M."/>
            <person name="Dvorak J."/>
        </authorList>
    </citation>
    <scope>NUCLEOTIDE SEQUENCE [LARGE SCALE GENOMIC DNA]</scope>
    <source>
        <strain evidence="1">cv. AL8/78</strain>
    </source>
</reference>
<reference evidence="2" key="2">
    <citation type="journal article" date="2017" name="Nat. Plants">
        <title>The Aegilops tauschii genome reveals multiple impacts of transposons.</title>
        <authorList>
            <person name="Zhao G."/>
            <person name="Zou C."/>
            <person name="Li K."/>
            <person name="Wang K."/>
            <person name="Li T."/>
            <person name="Gao L."/>
            <person name="Zhang X."/>
            <person name="Wang H."/>
            <person name="Yang Z."/>
            <person name="Liu X."/>
            <person name="Jiang W."/>
            <person name="Mao L."/>
            <person name="Kong X."/>
            <person name="Jiao Y."/>
            <person name="Jia J."/>
        </authorList>
    </citation>
    <scope>NUCLEOTIDE SEQUENCE [LARGE SCALE GENOMIC DNA]</scope>
    <source>
        <strain evidence="2">cv. AL8/78</strain>
    </source>
</reference>
<dbReference type="Gramene" id="AET1Gv20092600.1">
    <property type="protein sequence ID" value="AET1Gv20092600.1"/>
    <property type="gene ID" value="AET1Gv20092600"/>
</dbReference>
<accession>A0A452XPE0</accession>
<proteinExistence type="predicted"/>
<protein>
    <submittedName>
        <fullName evidence="1">Uncharacterized protein</fullName>
    </submittedName>
</protein>
<name>A0A452XPE0_AEGTS</name>
<sequence>ANTRFWEDTWLGGTPLALQYPSLYNVVQRREAYVATVLQSTPLNISFRRTLVGNRWEAWLH</sequence>
<evidence type="ECO:0000313" key="2">
    <source>
        <dbReference type="Proteomes" id="UP000015105"/>
    </source>
</evidence>
<organism evidence="1 2">
    <name type="scientific">Aegilops tauschii subsp. strangulata</name>
    <name type="common">Goatgrass</name>
    <dbReference type="NCBI Taxonomy" id="200361"/>
    <lineage>
        <taxon>Eukaryota</taxon>
        <taxon>Viridiplantae</taxon>
        <taxon>Streptophyta</taxon>
        <taxon>Embryophyta</taxon>
        <taxon>Tracheophyta</taxon>
        <taxon>Spermatophyta</taxon>
        <taxon>Magnoliopsida</taxon>
        <taxon>Liliopsida</taxon>
        <taxon>Poales</taxon>
        <taxon>Poaceae</taxon>
        <taxon>BOP clade</taxon>
        <taxon>Pooideae</taxon>
        <taxon>Triticodae</taxon>
        <taxon>Triticeae</taxon>
        <taxon>Triticinae</taxon>
        <taxon>Aegilops</taxon>
    </lineage>
</organism>
<reference evidence="1" key="4">
    <citation type="submission" date="2019-03" db="UniProtKB">
        <authorList>
            <consortium name="EnsemblPlants"/>
        </authorList>
    </citation>
    <scope>IDENTIFICATION</scope>
</reference>